<reference evidence="4" key="1">
    <citation type="submission" date="2020-05" db="EMBL/GenBank/DDBJ databases">
        <authorList>
            <person name="Chiriac C."/>
            <person name="Salcher M."/>
            <person name="Ghai R."/>
            <person name="Kavagutti S V."/>
        </authorList>
    </citation>
    <scope>NUCLEOTIDE SEQUENCE</scope>
</reference>
<dbReference type="InterPro" id="IPR029063">
    <property type="entry name" value="SAM-dependent_MTases_sf"/>
</dbReference>
<dbReference type="Gene3D" id="3.40.50.150">
    <property type="entry name" value="Vaccinia Virus protein VP39"/>
    <property type="match status" value="1"/>
</dbReference>
<dbReference type="AlphaFoldDB" id="A0A6J7PMP2"/>
<dbReference type="EMBL" id="CAFBPC010000075">
    <property type="protein sequence ID" value="CAB5003244.1"/>
    <property type="molecule type" value="Genomic_DNA"/>
</dbReference>
<name>A0A6J7PMP2_9ZZZZ</name>
<keyword evidence="1" id="KW-0489">Methyltransferase</keyword>
<evidence type="ECO:0000313" key="4">
    <source>
        <dbReference type="EMBL" id="CAB5003244.1"/>
    </source>
</evidence>
<accession>A0A6J7PMP2</accession>
<protein>
    <submittedName>
        <fullName evidence="4">Unannotated protein</fullName>
    </submittedName>
</protein>
<keyword evidence="2" id="KW-0808">Transferase</keyword>
<dbReference type="GO" id="GO:0032259">
    <property type="term" value="P:methylation"/>
    <property type="evidence" value="ECO:0007669"/>
    <property type="project" value="UniProtKB-KW"/>
</dbReference>
<organism evidence="4">
    <name type="scientific">freshwater metagenome</name>
    <dbReference type="NCBI Taxonomy" id="449393"/>
    <lineage>
        <taxon>unclassified sequences</taxon>
        <taxon>metagenomes</taxon>
        <taxon>ecological metagenomes</taxon>
    </lineage>
</organism>
<dbReference type="PANTHER" id="PTHR43861">
    <property type="entry name" value="TRANS-ACONITATE 2-METHYLTRANSFERASE-RELATED"/>
    <property type="match status" value="1"/>
</dbReference>
<proteinExistence type="predicted"/>
<evidence type="ECO:0000259" key="3">
    <source>
        <dbReference type="Pfam" id="PF13649"/>
    </source>
</evidence>
<sequence length="184" mass="20414">MAAYSNAPQDYVARYAEHLLDRPLKFANQLPIPSRILDLGCGPGRDLHIFSEYGHQPIGVELNPDFIRIASQHGDVVAGDIRNINSLFSPASFDAIWAQASLVHLSHAETFTVLKSLRRLLSPGGYFYSCVSASGESGWRDENDGRRWYSTWPGHAFAEAVSDAGFVLNEITDGIYIEVWATKE</sequence>
<dbReference type="Pfam" id="PF13649">
    <property type="entry name" value="Methyltransf_25"/>
    <property type="match status" value="1"/>
</dbReference>
<dbReference type="InterPro" id="IPR041698">
    <property type="entry name" value="Methyltransf_25"/>
</dbReference>
<dbReference type="PANTHER" id="PTHR43861:SF1">
    <property type="entry name" value="TRANS-ACONITATE 2-METHYLTRANSFERASE"/>
    <property type="match status" value="1"/>
</dbReference>
<feature type="domain" description="Methyltransferase" evidence="3">
    <location>
        <begin position="36"/>
        <end position="125"/>
    </location>
</feature>
<dbReference type="CDD" id="cd02440">
    <property type="entry name" value="AdoMet_MTases"/>
    <property type="match status" value="1"/>
</dbReference>
<evidence type="ECO:0000256" key="2">
    <source>
        <dbReference type="ARBA" id="ARBA00022679"/>
    </source>
</evidence>
<evidence type="ECO:0000256" key="1">
    <source>
        <dbReference type="ARBA" id="ARBA00022603"/>
    </source>
</evidence>
<dbReference type="GO" id="GO:0008168">
    <property type="term" value="F:methyltransferase activity"/>
    <property type="evidence" value="ECO:0007669"/>
    <property type="project" value="UniProtKB-KW"/>
</dbReference>
<dbReference type="SUPFAM" id="SSF53335">
    <property type="entry name" value="S-adenosyl-L-methionine-dependent methyltransferases"/>
    <property type="match status" value="1"/>
</dbReference>
<gene>
    <name evidence="4" type="ORF">UFOPK4057_00436</name>
</gene>